<dbReference type="AlphaFoldDB" id="A0A4Y2AWU4"/>
<organism evidence="1 2">
    <name type="scientific">Araneus ventricosus</name>
    <name type="common">Orbweaver spider</name>
    <name type="synonym">Epeira ventricosa</name>
    <dbReference type="NCBI Taxonomy" id="182803"/>
    <lineage>
        <taxon>Eukaryota</taxon>
        <taxon>Metazoa</taxon>
        <taxon>Ecdysozoa</taxon>
        <taxon>Arthropoda</taxon>
        <taxon>Chelicerata</taxon>
        <taxon>Arachnida</taxon>
        <taxon>Araneae</taxon>
        <taxon>Araneomorphae</taxon>
        <taxon>Entelegynae</taxon>
        <taxon>Araneoidea</taxon>
        <taxon>Araneidae</taxon>
        <taxon>Araneus</taxon>
    </lineage>
</organism>
<dbReference type="EMBL" id="BGPR01000033">
    <property type="protein sequence ID" value="GBL83645.1"/>
    <property type="molecule type" value="Genomic_DNA"/>
</dbReference>
<evidence type="ECO:0000313" key="1">
    <source>
        <dbReference type="EMBL" id="GBL83645.1"/>
    </source>
</evidence>
<dbReference type="Proteomes" id="UP000499080">
    <property type="component" value="Unassembled WGS sequence"/>
</dbReference>
<keyword evidence="2" id="KW-1185">Reference proteome</keyword>
<gene>
    <name evidence="1" type="ORF">AVEN_196461_1</name>
</gene>
<accession>A0A4Y2AWU4</accession>
<reference evidence="1 2" key="1">
    <citation type="journal article" date="2019" name="Sci. Rep.">
        <title>Orb-weaving spider Araneus ventricosus genome elucidates the spidroin gene catalogue.</title>
        <authorList>
            <person name="Kono N."/>
            <person name="Nakamura H."/>
            <person name="Ohtoshi R."/>
            <person name="Moran D.A.P."/>
            <person name="Shinohara A."/>
            <person name="Yoshida Y."/>
            <person name="Fujiwara M."/>
            <person name="Mori M."/>
            <person name="Tomita M."/>
            <person name="Arakawa K."/>
        </authorList>
    </citation>
    <scope>NUCLEOTIDE SEQUENCE [LARGE SCALE GENOMIC DNA]</scope>
</reference>
<evidence type="ECO:0000313" key="2">
    <source>
        <dbReference type="Proteomes" id="UP000499080"/>
    </source>
</evidence>
<comment type="caution">
    <text evidence="1">The sequence shown here is derived from an EMBL/GenBank/DDBJ whole genome shotgun (WGS) entry which is preliminary data.</text>
</comment>
<proteinExistence type="predicted"/>
<name>A0A4Y2AWU4_ARAVE</name>
<sequence>MGKDNWTPYRAYLLSDLKSSSPLKRSQTPQTAPLGTRGLRHAVLKRKDEPNMIDSFIIAGWIKIMMNSVSVHSDLDSS</sequence>
<protein>
    <submittedName>
        <fullName evidence="1">Uncharacterized protein</fullName>
    </submittedName>
</protein>